<feature type="compositionally biased region" description="Acidic residues" evidence="5">
    <location>
        <begin position="638"/>
        <end position="652"/>
    </location>
</feature>
<keyword evidence="1" id="KW-0547">Nucleotide-binding</keyword>
<protein>
    <recommendedName>
        <fullName evidence="4">Guanine nucleotide-binding protein-like 1</fullName>
    </recommendedName>
</protein>
<evidence type="ECO:0000313" key="7">
    <source>
        <dbReference type="EMBL" id="KDQ14426.1"/>
    </source>
</evidence>
<gene>
    <name evidence="7" type="ORF">BOTBODRAFT_32560</name>
</gene>
<feature type="region of interest" description="Disordered" evidence="5">
    <location>
        <begin position="573"/>
        <end position="687"/>
    </location>
</feature>
<dbReference type="GO" id="GO:0005525">
    <property type="term" value="F:GTP binding"/>
    <property type="evidence" value="ECO:0007669"/>
    <property type="project" value="UniProtKB-KW"/>
</dbReference>
<evidence type="ECO:0000259" key="6">
    <source>
        <dbReference type="Pfam" id="PF01926"/>
    </source>
</evidence>
<reference evidence="8" key="1">
    <citation type="journal article" date="2014" name="Proc. Natl. Acad. Sci. U.S.A.">
        <title>Extensive sampling of basidiomycete genomes demonstrates inadequacy of the white-rot/brown-rot paradigm for wood decay fungi.</title>
        <authorList>
            <person name="Riley R."/>
            <person name="Salamov A.A."/>
            <person name="Brown D.W."/>
            <person name="Nagy L.G."/>
            <person name="Floudas D."/>
            <person name="Held B.W."/>
            <person name="Levasseur A."/>
            <person name="Lombard V."/>
            <person name="Morin E."/>
            <person name="Otillar R."/>
            <person name="Lindquist E.A."/>
            <person name="Sun H."/>
            <person name="LaButti K.M."/>
            <person name="Schmutz J."/>
            <person name="Jabbour D."/>
            <person name="Luo H."/>
            <person name="Baker S.E."/>
            <person name="Pisabarro A.G."/>
            <person name="Walton J.D."/>
            <person name="Blanchette R.A."/>
            <person name="Henrissat B."/>
            <person name="Martin F."/>
            <person name="Cullen D."/>
            <person name="Hibbett D.S."/>
            <person name="Grigoriev I.V."/>
        </authorList>
    </citation>
    <scope>NUCLEOTIDE SEQUENCE [LARGE SCALE GENOMIC DNA]</scope>
    <source>
        <strain evidence="8">FD-172 SS1</strain>
    </source>
</reference>
<evidence type="ECO:0000256" key="3">
    <source>
        <dbReference type="ARBA" id="ARBA00037770"/>
    </source>
</evidence>
<dbReference type="PANTHER" id="PTHR45709:SF3">
    <property type="entry name" value="GUANINE NUCLEOTIDE-BINDING PROTEIN-LIKE 1"/>
    <property type="match status" value="1"/>
</dbReference>
<feature type="compositionally biased region" description="Basic residues" evidence="5">
    <location>
        <begin position="1"/>
        <end position="12"/>
    </location>
</feature>
<dbReference type="GO" id="GO:0003924">
    <property type="term" value="F:GTPase activity"/>
    <property type="evidence" value="ECO:0007669"/>
    <property type="project" value="InterPro"/>
</dbReference>
<accession>A0A067MS88</accession>
<evidence type="ECO:0000256" key="2">
    <source>
        <dbReference type="ARBA" id="ARBA00023134"/>
    </source>
</evidence>
<feature type="region of interest" description="Disordered" evidence="5">
    <location>
        <begin position="1"/>
        <end position="55"/>
    </location>
</feature>
<keyword evidence="2" id="KW-0342">GTP-binding</keyword>
<evidence type="ECO:0000256" key="1">
    <source>
        <dbReference type="ARBA" id="ARBA00022741"/>
    </source>
</evidence>
<evidence type="ECO:0000256" key="5">
    <source>
        <dbReference type="SAM" id="MobiDB-lite"/>
    </source>
</evidence>
<dbReference type="InterPro" id="IPR043358">
    <property type="entry name" value="GNL1-like"/>
</dbReference>
<feature type="compositionally biased region" description="Basic and acidic residues" evidence="5">
    <location>
        <begin position="627"/>
        <end position="636"/>
    </location>
</feature>
<feature type="region of interest" description="Disordered" evidence="5">
    <location>
        <begin position="157"/>
        <end position="179"/>
    </location>
</feature>
<name>A0A067MS88_BOTB1</name>
<dbReference type="PANTHER" id="PTHR45709">
    <property type="entry name" value="LARGE SUBUNIT GTPASE 1 HOMOLOG-RELATED"/>
    <property type="match status" value="1"/>
</dbReference>
<dbReference type="Gene3D" id="3.40.50.300">
    <property type="entry name" value="P-loop containing nucleotide triphosphate hydrolases"/>
    <property type="match status" value="1"/>
</dbReference>
<dbReference type="Proteomes" id="UP000027195">
    <property type="component" value="Unassembled WGS sequence"/>
</dbReference>
<dbReference type="STRING" id="930990.A0A067MS88"/>
<dbReference type="InParanoid" id="A0A067MS88"/>
<feature type="compositionally biased region" description="Basic and acidic residues" evidence="5">
    <location>
        <begin position="13"/>
        <end position="27"/>
    </location>
</feature>
<dbReference type="OrthoDB" id="61815at2759"/>
<feature type="region of interest" description="Disordered" evidence="5">
    <location>
        <begin position="355"/>
        <end position="390"/>
    </location>
</feature>
<sequence length="687" mass="75325">MPSRRKPISTKQRKAELQLKRAIKRGDVSPPPPQSAKSRGKKRRIPIGSGGAAQDPAVAALAANRIESSRKLQSAFLRLSPSFLALAKQIASTVPLPRPIPDSARYLPEAISSPRSALTCPKRPKWRYDMEKKEVEKNEEAVFKVWERDVSEKIEAWRKGGEEDSAGTEAGAQSESAPRSPTYYERNLEVWRQLWRVTEISSILLVLLDARCPPIHYPPSLHSYLTSLVPTRKIILILTKTDIVGDECAAGWKAWLEERYPSVTVVPVESYRLKPGNEERKGQGARVQREPHIPPPALDALLAALKKAHEELLRPPPNVQADPAKLANWKPRVREVVGWAEAGLGAAVPVVMNSHSKKEETESPMQGQESSGGDKENEGETPPNEPSPTEALTIGLIGQPNVGKSSLLNALFGTNKVKASRTPGKTKHFQTLYWTPTIRLVDCPGLVLPSYVQMELQVLASTLAISQMPSIPSCVHFISKHIPLERVFGLAHPSLSAPAVEDKRTWREGQKRTTSTLAPGKEGEIEWTAVDIMTAYADKKGWVTAKAGRPDVNRAGNAILRMVAEGKVRWAFWPPTPAPETDTGNAARESTDGNGIWIPEEAGHNIDEDDEEDDEEEDEDEGSAMADSDRRSHTDMGDGVEDDDEDDGDDESGEGRAVKVATTSGRFAALGVGDDGDDEESEDEDES</sequence>
<dbReference type="HOGENOM" id="CLU_013649_2_0_1"/>
<organism evidence="7 8">
    <name type="scientific">Botryobasidium botryosum (strain FD-172 SS1)</name>
    <dbReference type="NCBI Taxonomy" id="930990"/>
    <lineage>
        <taxon>Eukaryota</taxon>
        <taxon>Fungi</taxon>
        <taxon>Dikarya</taxon>
        <taxon>Basidiomycota</taxon>
        <taxon>Agaricomycotina</taxon>
        <taxon>Agaricomycetes</taxon>
        <taxon>Cantharellales</taxon>
        <taxon>Botryobasidiaceae</taxon>
        <taxon>Botryobasidium</taxon>
    </lineage>
</organism>
<dbReference type="EMBL" id="KL198037">
    <property type="protein sequence ID" value="KDQ14426.1"/>
    <property type="molecule type" value="Genomic_DNA"/>
</dbReference>
<evidence type="ECO:0000256" key="4">
    <source>
        <dbReference type="ARBA" id="ARBA00039902"/>
    </source>
</evidence>
<proteinExistence type="predicted"/>
<dbReference type="InterPro" id="IPR027417">
    <property type="entry name" value="P-loop_NTPase"/>
</dbReference>
<feature type="compositionally biased region" description="Acidic residues" evidence="5">
    <location>
        <begin position="674"/>
        <end position="687"/>
    </location>
</feature>
<evidence type="ECO:0000313" key="8">
    <source>
        <dbReference type="Proteomes" id="UP000027195"/>
    </source>
</evidence>
<dbReference type="AlphaFoldDB" id="A0A067MS88"/>
<dbReference type="SUPFAM" id="SSF52540">
    <property type="entry name" value="P-loop containing nucleoside triphosphate hydrolases"/>
    <property type="match status" value="1"/>
</dbReference>
<dbReference type="Pfam" id="PF01926">
    <property type="entry name" value="MMR_HSR1"/>
    <property type="match status" value="1"/>
</dbReference>
<feature type="compositionally biased region" description="Acidic residues" evidence="5">
    <location>
        <begin position="607"/>
        <end position="622"/>
    </location>
</feature>
<dbReference type="InterPro" id="IPR006073">
    <property type="entry name" value="GTP-bd"/>
</dbReference>
<comment type="function">
    <text evidence="3">Possible regulatory or functional link with the histocompatibility cluster.</text>
</comment>
<feature type="domain" description="G" evidence="6">
    <location>
        <begin position="393"/>
        <end position="461"/>
    </location>
</feature>
<keyword evidence="8" id="KW-1185">Reference proteome</keyword>